<evidence type="ECO:0000256" key="5">
    <source>
        <dbReference type="ARBA" id="ARBA00022801"/>
    </source>
</evidence>
<organism evidence="11 12">
    <name type="scientific">Entotheonella factor</name>
    <dbReference type="NCBI Taxonomy" id="1429438"/>
    <lineage>
        <taxon>Bacteria</taxon>
        <taxon>Pseudomonadati</taxon>
        <taxon>Nitrospinota/Tectimicrobiota group</taxon>
        <taxon>Candidatus Tectimicrobiota</taxon>
        <taxon>Candidatus Entotheonellia</taxon>
        <taxon>Candidatus Entotheonellales</taxon>
        <taxon>Candidatus Entotheonellaceae</taxon>
        <taxon>Candidatus Entotheonella</taxon>
    </lineage>
</organism>
<dbReference type="InterPro" id="IPR001431">
    <property type="entry name" value="Pept_M16_Zn_BS"/>
</dbReference>
<dbReference type="GO" id="GO:0046872">
    <property type="term" value="F:metal ion binding"/>
    <property type="evidence" value="ECO:0007669"/>
    <property type="project" value="UniProtKB-KW"/>
</dbReference>
<feature type="non-terminal residue" evidence="11">
    <location>
        <position position="1"/>
    </location>
</feature>
<evidence type="ECO:0000256" key="2">
    <source>
        <dbReference type="ARBA" id="ARBA00007261"/>
    </source>
</evidence>
<dbReference type="Proteomes" id="UP000019141">
    <property type="component" value="Unassembled WGS sequence"/>
</dbReference>
<dbReference type="SUPFAM" id="SSF63411">
    <property type="entry name" value="LuxS/MPP-like metallohydrolase"/>
    <property type="match status" value="4"/>
</dbReference>
<evidence type="ECO:0000256" key="8">
    <source>
        <dbReference type="RuleBase" id="RU004447"/>
    </source>
</evidence>
<evidence type="ECO:0000259" key="9">
    <source>
        <dbReference type="Pfam" id="PF00675"/>
    </source>
</evidence>
<evidence type="ECO:0000256" key="7">
    <source>
        <dbReference type="ARBA" id="ARBA00023049"/>
    </source>
</evidence>
<keyword evidence="6" id="KW-0862">Zinc</keyword>
<feature type="domain" description="Peptidase M16 C-terminal" evidence="10">
    <location>
        <begin position="225"/>
        <end position="405"/>
    </location>
</feature>
<dbReference type="AlphaFoldDB" id="W4LFA5"/>
<evidence type="ECO:0000256" key="4">
    <source>
        <dbReference type="ARBA" id="ARBA00022723"/>
    </source>
</evidence>
<keyword evidence="4" id="KW-0479">Metal-binding</keyword>
<reference evidence="11 12" key="1">
    <citation type="journal article" date="2014" name="Nature">
        <title>An environmental bacterial taxon with a large and distinct metabolic repertoire.</title>
        <authorList>
            <person name="Wilson M.C."/>
            <person name="Mori T."/>
            <person name="Ruckert C."/>
            <person name="Uria A.R."/>
            <person name="Helf M.J."/>
            <person name="Takada K."/>
            <person name="Gernert C."/>
            <person name="Steffens U.A."/>
            <person name="Heycke N."/>
            <person name="Schmitt S."/>
            <person name="Rinke C."/>
            <person name="Helfrich E.J."/>
            <person name="Brachmann A.O."/>
            <person name="Gurgui C."/>
            <person name="Wakimoto T."/>
            <person name="Kracht M."/>
            <person name="Crusemann M."/>
            <person name="Hentschel U."/>
            <person name="Abe I."/>
            <person name="Matsunaga S."/>
            <person name="Kalinowski J."/>
            <person name="Takeyama H."/>
            <person name="Piel J."/>
        </authorList>
    </citation>
    <scope>NUCLEOTIDE SEQUENCE [LARGE SCALE GENOMIC DNA]</scope>
    <source>
        <strain evidence="12">TSY1</strain>
    </source>
</reference>
<dbReference type="PANTHER" id="PTHR43690:SF17">
    <property type="entry name" value="PROTEIN YHJJ"/>
    <property type="match status" value="1"/>
</dbReference>
<dbReference type="InterPro" id="IPR007863">
    <property type="entry name" value="Peptidase_M16_C"/>
</dbReference>
<keyword evidence="5" id="KW-0378">Hydrolase</keyword>
<gene>
    <name evidence="11" type="ORF">ETSY1_25305</name>
</gene>
<accession>W4LFA5</accession>
<comment type="cofactor">
    <cofactor evidence="1">
        <name>Zn(2+)</name>
        <dbReference type="ChEBI" id="CHEBI:29105"/>
    </cofactor>
</comment>
<keyword evidence="12" id="KW-1185">Reference proteome</keyword>
<feature type="domain" description="Peptidase M16 C-terminal" evidence="10">
    <location>
        <begin position="712"/>
        <end position="886"/>
    </location>
</feature>
<evidence type="ECO:0008006" key="13">
    <source>
        <dbReference type="Google" id="ProtNLM"/>
    </source>
</evidence>
<name>W4LFA5_ENTF1</name>
<dbReference type="Pfam" id="PF00675">
    <property type="entry name" value="Peptidase_M16"/>
    <property type="match status" value="1"/>
</dbReference>
<comment type="similarity">
    <text evidence="2 8">Belongs to the peptidase M16 family.</text>
</comment>
<evidence type="ECO:0000256" key="3">
    <source>
        <dbReference type="ARBA" id="ARBA00022670"/>
    </source>
</evidence>
<dbReference type="HOGENOM" id="CLU_305791_0_0_7"/>
<dbReference type="InterPro" id="IPR011765">
    <property type="entry name" value="Pept_M16_N"/>
</dbReference>
<comment type="caution">
    <text evidence="11">The sequence shown here is derived from an EMBL/GenBank/DDBJ whole genome shotgun (WGS) entry which is preliminary data.</text>
</comment>
<evidence type="ECO:0000256" key="1">
    <source>
        <dbReference type="ARBA" id="ARBA00001947"/>
    </source>
</evidence>
<protein>
    <recommendedName>
        <fullName evidence="13">Peptidase M16</fullName>
    </recommendedName>
</protein>
<proteinExistence type="inferred from homology"/>
<dbReference type="InterPro" id="IPR050626">
    <property type="entry name" value="Peptidase_M16"/>
</dbReference>
<feature type="domain" description="Peptidase M16 N-terminal" evidence="9">
    <location>
        <begin position="68"/>
        <end position="189"/>
    </location>
</feature>
<dbReference type="PROSITE" id="PS00143">
    <property type="entry name" value="INSULINASE"/>
    <property type="match status" value="1"/>
</dbReference>
<dbReference type="PANTHER" id="PTHR43690">
    <property type="entry name" value="NARDILYSIN"/>
    <property type="match status" value="1"/>
</dbReference>
<evidence type="ECO:0000256" key="6">
    <source>
        <dbReference type="ARBA" id="ARBA00022833"/>
    </source>
</evidence>
<dbReference type="Pfam" id="PF05193">
    <property type="entry name" value="Peptidase_M16_C"/>
    <property type="match status" value="2"/>
</dbReference>
<sequence length="969" mass="107931">GSPEHLNEEYDMLLASLHARCCALIVLLALSLFTARSQAAIDPKTPLPLDPAIHIGTLDNGLTYWIREHATPPGKVSFWLHVASGSVNEADGQEGIAHFLEHLAFNGTTHFPPGELVKFFESIGLRFGQHQNAFTGFNQTTYTLTLPNTEADTIDKGLLYLSDVAFGMLLTPEEIDKERNVILEERRARKGVRQRLTEQIFPELLPGSRAAQRLPIGLESTIARVQRDDFKAYYDKWYHPGKVTILAVGDAPVETIRTAINKHFGNWQRSEPVPEDLSYGVKPYEASRAIVITDPELTTASVETLAIGPRRMLVTVGDYRERIVHRLGTWIVNRRLQQLVQEGKAPFQSARVSVSSLFGVATQRGAEADAEPAAWPEALSSLLVEVERARRYGFTPQELDNAKTAFLTNIEHAAQTESTRDARFFLRVMNRALSNEERPRSAAQSLELQKQLLPDITLQEVADAFATAFAPGPKAALVTLPERDDVSVPSKAQVLSLVDAAMAKEIEPWQGAERISALLENRPEPGAIAERSHDDILDITSVTFDNNVRLHYRFMDFKKDNVMVTISLAGGKIRETEANRGITSLATQPLIQPATSRFSSTALRDYMTGKKVSVSAQHTPDTVRFTVSGTPEALEDGLQLTYLLLHEATIEPASVALWEQQLLQSIEARRTRVNALTREASRLLLSGNDPRMRAVTSEQVKARAKDIPQAQAWLDRLLQTAPIEVAIVGDMPEDRALALAATYLSSLPKRQRTDSSLTALRQVQGFTGPAERTVEVETITPRAQPILMWRSAPWSDVRGRRISYLMARILESRMREEIREKRGLTYSTSTYVRPARVYPAMSALHVQFTADPDKVEEAVRIARSVVETYAAEGPTDAEMQTVRTQMKNTIETMLQEPRFWVNLLANLDYHGTNLKNLHGLLDQVLAFTKADIVQALQQTVQPERFGVVIGQPKVPAAKQSQQPKTPREG</sequence>
<dbReference type="GO" id="GO:0004222">
    <property type="term" value="F:metalloendopeptidase activity"/>
    <property type="evidence" value="ECO:0007669"/>
    <property type="project" value="InterPro"/>
</dbReference>
<dbReference type="EMBL" id="AZHW01000746">
    <property type="protein sequence ID" value="ETW96763.1"/>
    <property type="molecule type" value="Genomic_DNA"/>
</dbReference>
<evidence type="ECO:0000313" key="11">
    <source>
        <dbReference type="EMBL" id="ETW96763.1"/>
    </source>
</evidence>
<dbReference type="Gene3D" id="3.30.830.10">
    <property type="entry name" value="Metalloenzyme, LuxS/M16 peptidase-like"/>
    <property type="match status" value="4"/>
</dbReference>
<keyword evidence="7" id="KW-0482">Metalloprotease</keyword>
<dbReference type="GO" id="GO:0006508">
    <property type="term" value="P:proteolysis"/>
    <property type="evidence" value="ECO:0007669"/>
    <property type="project" value="UniProtKB-KW"/>
</dbReference>
<dbReference type="InterPro" id="IPR011249">
    <property type="entry name" value="Metalloenz_LuxS/M16"/>
</dbReference>
<evidence type="ECO:0000313" key="12">
    <source>
        <dbReference type="Proteomes" id="UP000019141"/>
    </source>
</evidence>
<evidence type="ECO:0000259" key="10">
    <source>
        <dbReference type="Pfam" id="PF05193"/>
    </source>
</evidence>
<keyword evidence="3" id="KW-0645">Protease</keyword>